<feature type="active site" description="Proton donor/acceptor" evidence="10">
    <location>
        <position position="271"/>
    </location>
</feature>
<feature type="binding site" evidence="11">
    <location>
        <position position="248"/>
    </location>
    <ligand>
        <name>substrate</name>
    </ligand>
</feature>
<organism evidence="14 15">
    <name type="scientific">Coprobacillus cateniformis</name>
    <dbReference type="NCBI Taxonomy" id="100884"/>
    <lineage>
        <taxon>Bacteria</taxon>
        <taxon>Bacillati</taxon>
        <taxon>Bacillota</taxon>
        <taxon>Erysipelotrichia</taxon>
        <taxon>Erysipelotrichales</taxon>
        <taxon>Coprobacillaceae</taxon>
        <taxon>Coprobacillus</taxon>
    </lineage>
</organism>
<evidence type="ECO:0000256" key="4">
    <source>
        <dbReference type="ARBA" id="ARBA00022723"/>
    </source>
</evidence>
<dbReference type="OrthoDB" id="9776488at2"/>
<reference evidence="14 15" key="1">
    <citation type="submission" date="2010-12" db="EMBL/GenBank/DDBJ databases">
        <title>The Genome Sequence of Coprobacillus sp. strain 29_1.</title>
        <authorList>
            <consortium name="The Broad Institute Genome Sequencing Platform"/>
            <person name="Earl A."/>
            <person name="Ward D."/>
            <person name="Feldgarden M."/>
            <person name="Gevers D."/>
            <person name="Daigneault M."/>
            <person name="Sibley C.D."/>
            <person name="White A."/>
            <person name="Strauss J."/>
            <person name="Allen-Vercoe E."/>
            <person name="Young S.K."/>
            <person name="Zeng Q."/>
            <person name="Gargeya S."/>
            <person name="Fitzgerald M."/>
            <person name="Haas B."/>
            <person name="Abouelleil A."/>
            <person name="Alvarado L."/>
            <person name="Arachchi H.M."/>
            <person name="Berlin A."/>
            <person name="Brown A."/>
            <person name="Chapman S.B."/>
            <person name="Chen Z."/>
            <person name="Dunbar C."/>
            <person name="Freedman E."/>
            <person name="Gearin G."/>
            <person name="Gellesch M."/>
            <person name="Goldberg J."/>
            <person name="Griggs A."/>
            <person name="Gujja S."/>
            <person name="Heilman E."/>
            <person name="Heiman D."/>
            <person name="Howarth C."/>
            <person name="Larson L."/>
            <person name="Lui A."/>
            <person name="MacDonald P.J.P."/>
            <person name="Mehta T."/>
            <person name="Montmayeur A."/>
            <person name="Murphy C."/>
            <person name="Neiman D."/>
            <person name="Pearson M."/>
            <person name="Priest M."/>
            <person name="Roberts A."/>
            <person name="Saif S."/>
            <person name="Shea T."/>
            <person name="Shenoy N."/>
            <person name="Sisk P."/>
            <person name="Stolte C."/>
            <person name="Sykes S."/>
            <person name="White J."/>
            <person name="Yandava C."/>
            <person name="Nusbaum C."/>
            <person name="Birren B."/>
        </authorList>
    </citation>
    <scope>NUCLEOTIDE SEQUENCE [LARGE SCALE GENOMIC DNA]</scope>
    <source>
        <strain evidence="14 15">29_1</strain>
    </source>
</reference>
<evidence type="ECO:0000256" key="3">
    <source>
        <dbReference type="ARBA" id="ARBA00018029"/>
    </source>
</evidence>
<feature type="binding site" evidence="11">
    <location>
        <position position="224"/>
    </location>
    <ligand>
        <name>substrate</name>
    </ligand>
</feature>
<accession>E7GA02</accession>
<evidence type="ECO:0000256" key="12">
    <source>
        <dbReference type="PIRSR" id="PIRSR038994-3"/>
    </source>
</evidence>
<evidence type="ECO:0000256" key="5">
    <source>
        <dbReference type="ARBA" id="ARBA00022801"/>
    </source>
</evidence>
<evidence type="ECO:0000256" key="1">
    <source>
        <dbReference type="ARBA" id="ARBA00010716"/>
    </source>
</evidence>
<feature type="domain" description="Amidohydrolase-related" evidence="13">
    <location>
        <begin position="48"/>
        <end position="375"/>
    </location>
</feature>
<dbReference type="Gene3D" id="2.30.40.10">
    <property type="entry name" value="Urease, subunit C, domain 1"/>
    <property type="match status" value="1"/>
</dbReference>
<proteinExistence type="inferred from homology"/>
<dbReference type="STRING" id="100884.GCA_000269565_03435"/>
<feature type="binding site" evidence="12">
    <location>
        <position position="126"/>
    </location>
    <ligand>
        <name>Zn(2+)</name>
        <dbReference type="ChEBI" id="CHEBI:29105"/>
    </ligand>
</feature>
<comment type="catalytic activity">
    <reaction evidence="7">
        <text>N-acetyl-D-glucosamine 6-phosphate + H2O = D-glucosamine 6-phosphate + acetate</text>
        <dbReference type="Rhea" id="RHEA:22936"/>
        <dbReference type="ChEBI" id="CHEBI:15377"/>
        <dbReference type="ChEBI" id="CHEBI:30089"/>
        <dbReference type="ChEBI" id="CHEBI:57513"/>
        <dbReference type="ChEBI" id="CHEBI:58725"/>
        <dbReference type="EC" id="3.5.1.25"/>
    </reaction>
</comment>
<feature type="binding site" evidence="11">
    <location>
        <position position="137"/>
    </location>
    <ligand>
        <name>substrate</name>
    </ligand>
</feature>
<dbReference type="Pfam" id="PF01979">
    <property type="entry name" value="Amidohydro_1"/>
    <property type="match status" value="1"/>
</dbReference>
<dbReference type="eggNOG" id="COG1820">
    <property type="taxonomic scope" value="Bacteria"/>
</dbReference>
<dbReference type="InterPro" id="IPR011059">
    <property type="entry name" value="Metal-dep_hydrolase_composite"/>
</dbReference>
<evidence type="ECO:0000256" key="6">
    <source>
        <dbReference type="ARBA" id="ARBA00023277"/>
    </source>
</evidence>
<dbReference type="CDD" id="cd00854">
    <property type="entry name" value="NagA"/>
    <property type="match status" value="1"/>
</dbReference>
<evidence type="ECO:0000256" key="10">
    <source>
        <dbReference type="PIRSR" id="PIRSR038994-1"/>
    </source>
</evidence>
<feature type="binding site" evidence="11">
    <location>
        <begin position="304"/>
        <end position="306"/>
    </location>
    <ligand>
        <name>substrate</name>
    </ligand>
</feature>
<dbReference type="InterPro" id="IPR003764">
    <property type="entry name" value="GlcNAc_6-P_deAcase"/>
</dbReference>
<dbReference type="HOGENOM" id="CLU_032482_2_1_9"/>
<dbReference type="InterPro" id="IPR006680">
    <property type="entry name" value="Amidohydro-rel"/>
</dbReference>
<dbReference type="Proteomes" id="UP000003157">
    <property type="component" value="Unassembled WGS sequence"/>
</dbReference>
<keyword evidence="15" id="KW-1185">Reference proteome</keyword>
<dbReference type="EMBL" id="ADKX01000030">
    <property type="protein sequence ID" value="EFW05010.1"/>
    <property type="molecule type" value="Genomic_DNA"/>
</dbReference>
<evidence type="ECO:0000256" key="8">
    <source>
        <dbReference type="ARBA" id="ARBA00060590"/>
    </source>
</evidence>
<dbReference type="PANTHER" id="PTHR11113:SF14">
    <property type="entry name" value="N-ACETYLGLUCOSAMINE-6-PHOSPHATE DEACETYLASE"/>
    <property type="match status" value="1"/>
</dbReference>
<dbReference type="GO" id="GO:0046872">
    <property type="term" value="F:metal ion binding"/>
    <property type="evidence" value="ECO:0007669"/>
    <property type="project" value="UniProtKB-KW"/>
</dbReference>
<evidence type="ECO:0000256" key="7">
    <source>
        <dbReference type="ARBA" id="ARBA00047647"/>
    </source>
</evidence>
<evidence type="ECO:0000259" key="13">
    <source>
        <dbReference type="Pfam" id="PF01979"/>
    </source>
</evidence>
<keyword evidence="5 9" id="KW-0378">Hydrolase</keyword>
<dbReference type="AlphaFoldDB" id="E7GA02"/>
<name>E7GA02_9FIRM</name>
<dbReference type="SUPFAM" id="SSF51338">
    <property type="entry name" value="Composite domain of metallo-dependent hydrolases"/>
    <property type="match status" value="1"/>
</dbReference>
<keyword evidence="4 12" id="KW-0479">Metal-binding</keyword>
<comment type="caution">
    <text evidence="14">The sequence shown here is derived from an EMBL/GenBank/DDBJ whole genome shotgun (WGS) entry which is preliminary data.</text>
</comment>
<protein>
    <recommendedName>
        <fullName evidence="3">N-acetylglucosamine-6-phosphate deacetylase</fullName>
        <ecNumber evidence="2">3.5.1.25</ecNumber>
    </recommendedName>
</protein>
<feature type="binding site" evidence="12">
    <location>
        <position position="192"/>
    </location>
    <ligand>
        <name>Zn(2+)</name>
        <dbReference type="ChEBI" id="CHEBI:29105"/>
    </ligand>
</feature>
<dbReference type="PIRSF" id="PIRSF038994">
    <property type="entry name" value="NagA"/>
    <property type="match status" value="1"/>
</dbReference>
<comment type="cofactor">
    <cofactor evidence="12">
        <name>a divalent metal cation</name>
        <dbReference type="ChEBI" id="CHEBI:60240"/>
    </cofactor>
    <text evidence="12">Binds 1 divalent metal cation per subunit.</text>
</comment>
<dbReference type="InterPro" id="IPR032466">
    <property type="entry name" value="Metal_Hydrolase"/>
</dbReference>
<dbReference type="RefSeq" id="WP_008788700.1">
    <property type="nucleotide sequence ID" value="NZ_AKCB01000003.1"/>
</dbReference>
<comment type="pathway">
    <text evidence="8">Amino-sugar metabolism; N-acetylneuraminate degradation; D-fructose 6-phosphate from N-acetylneuraminate: step 4/5.</text>
</comment>
<dbReference type="EC" id="3.5.1.25" evidence="2"/>
<evidence type="ECO:0000256" key="2">
    <source>
        <dbReference type="ARBA" id="ARBA00011899"/>
    </source>
</evidence>
<sequence>MKKCIINGKVILHDEIVTKNVFIEGDKVVEISERKPEKEDIIDAKGLYVSPGFIDIHTHGRGGYQVMDSTFESLNAISKASLQTGVTSFLVSTVTMPIESISHAIENVVKNKEKVEGAQILGVHMEGPFFSKVYKGAQPEEYMIHPTIQNFVSIVNNNEDIVKKVSLAPELEGATELIPYLFEKGIIVSLGHTNATYQEAQRAIDLGATSATHTYNAMTPLTHREVGVTGTVMINQNVYAELVLDGIHVSYPAAKILLKTKGKDKVVLITDSVETAGLPDGIYESSMGTVRINNHQVRLLNGTLAGSQADMNQCVKNVYQHLGLTLNEAVSLASYNPAKSLGIDKMGEIKVGNFADIIFFDDNFQIKQTIVKGKVL</sequence>
<dbReference type="FunFam" id="3.20.20.140:FF:000004">
    <property type="entry name" value="N-acetylglucosamine-6-phosphate deacetylase"/>
    <property type="match status" value="1"/>
</dbReference>
<evidence type="ECO:0000313" key="14">
    <source>
        <dbReference type="EMBL" id="EFW05010.1"/>
    </source>
</evidence>
<dbReference type="PANTHER" id="PTHR11113">
    <property type="entry name" value="N-ACETYLGLUCOSAMINE-6-PHOSPHATE DEACETYLASE"/>
    <property type="match status" value="1"/>
</dbReference>
<dbReference type="GO" id="GO:0008448">
    <property type="term" value="F:N-acetylglucosamine-6-phosphate deacetylase activity"/>
    <property type="evidence" value="ECO:0007669"/>
    <property type="project" value="UniProtKB-EC"/>
</dbReference>
<feature type="binding site" evidence="11">
    <location>
        <begin position="216"/>
        <end position="217"/>
    </location>
    <ligand>
        <name>substrate</name>
    </ligand>
</feature>
<evidence type="ECO:0000256" key="9">
    <source>
        <dbReference type="PIRNR" id="PIRNR038994"/>
    </source>
</evidence>
<gene>
    <name evidence="14" type="ORF">HMPREF9488_01592</name>
</gene>
<feature type="binding site" evidence="12">
    <location>
        <position position="213"/>
    </location>
    <ligand>
        <name>Zn(2+)</name>
        <dbReference type="ChEBI" id="CHEBI:29105"/>
    </ligand>
</feature>
<dbReference type="NCBIfam" id="TIGR00221">
    <property type="entry name" value="nagA"/>
    <property type="match status" value="1"/>
</dbReference>
<evidence type="ECO:0000313" key="15">
    <source>
        <dbReference type="Proteomes" id="UP000003157"/>
    </source>
</evidence>
<comment type="similarity">
    <text evidence="1 9">Belongs to the metallo-dependent hydrolases superfamily. NagA family.</text>
</comment>
<dbReference type="Gene3D" id="3.20.20.140">
    <property type="entry name" value="Metal-dependent hydrolases"/>
    <property type="match status" value="1"/>
</dbReference>
<evidence type="ECO:0000256" key="11">
    <source>
        <dbReference type="PIRSR" id="PIRSR038994-2"/>
    </source>
</evidence>
<dbReference type="GO" id="GO:0006046">
    <property type="term" value="P:N-acetylglucosamine catabolic process"/>
    <property type="evidence" value="ECO:0007669"/>
    <property type="project" value="TreeGrafter"/>
</dbReference>
<dbReference type="SUPFAM" id="SSF51556">
    <property type="entry name" value="Metallo-dependent hydrolases"/>
    <property type="match status" value="1"/>
</dbReference>
<keyword evidence="6 9" id="KW-0119">Carbohydrate metabolism</keyword>
<dbReference type="GeneID" id="78231193"/>